<dbReference type="InterPro" id="IPR032567">
    <property type="entry name" value="RTL1-rel"/>
</dbReference>
<evidence type="ECO:0000313" key="2">
    <source>
        <dbReference type="EMBL" id="KAA0043433.1"/>
    </source>
</evidence>
<gene>
    <name evidence="2" type="ORF">E6C27_scaffold1639G00440</name>
</gene>
<organism evidence="2 3">
    <name type="scientific">Cucumis melo var. makuwa</name>
    <name type="common">Oriental melon</name>
    <dbReference type="NCBI Taxonomy" id="1194695"/>
    <lineage>
        <taxon>Eukaryota</taxon>
        <taxon>Viridiplantae</taxon>
        <taxon>Streptophyta</taxon>
        <taxon>Embryophyta</taxon>
        <taxon>Tracheophyta</taxon>
        <taxon>Spermatophyta</taxon>
        <taxon>Magnoliopsida</taxon>
        <taxon>eudicotyledons</taxon>
        <taxon>Gunneridae</taxon>
        <taxon>Pentapetalae</taxon>
        <taxon>rosids</taxon>
        <taxon>fabids</taxon>
        <taxon>Cucurbitales</taxon>
        <taxon>Cucurbitaceae</taxon>
        <taxon>Benincaseae</taxon>
        <taxon>Cucumis</taxon>
    </lineage>
</organism>
<evidence type="ECO:0000256" key="1">
    <source>
        <dbReference type="SAM" id="MobiDB-lite"/>
    </source>
</evidence>
<dbReference type="InterPro" id="IPR001969">
    <property type="entry name" value="Aspartic_peptidase_AS"/>
</dbReference>
<comment type="caution">
    <text evidence="2">The sequence shown here is derived from an EMBL/GenBank/DDBJ whole genome shotgun (WGS) entry which is preliminary data.</text>
</comment>
<dbReference type="PANTHER" id="PTHR15503">
    <property type="entry name" value="LDOC1 RELATED"/>
    <property type="match status" value="1"/>
</dbReference>
<dbReference type="Proteomes" id="UP000321393">
    <property type="component" value="Unassembled WGS sequence"/>
</dbReference>
<protein>
    <submittedName>
        <fullName evidence="2">Gag protease polyprotein</fullName>
    </submittedName>
</protein>
<dbReference type="GO" id="GO:0006508">
    <property type="term" value="P:proteolysis"/>
    <property type="evidence" value="ECO:0007669"/>
    <property type="project" value="UniProtKB-KW"/>
</dbReference>
<dbReference type="EMBL" id="SSTE01015270">
    <property type="protein sequence ID" value="KAA0043433.1"/>
    <property type="molecule type" value="Genomic_DNA"/>
</dbReference>
<keyword evidence="2" id="KW-0378">Hydrolase</keyword>
<dbReference type="PANTHER" id="PTHR15503:SF45">
    <property type="entry name" value="RNA-DIRECTED DNA POLYMERASE HOMOLOG"/>
    <property type="match status" value="1"/>
</dbReference>
<evidence type="ECO:0000313" key="3">
    <source>
        <dbReference type="Proteomes" id="UP000321393"/>
    </source>
</evidence>
<dbReference type="AlphaFoldDB" id="A0A5A7TJ35"/>
<dbReference type="CDD" id="cd00303">
    <property type="entry name" value="retropepsin_like"/>
    <property type="match status" value="1"/>
</dbReference>
<proteinExistence type="predicted"/>
<sequence length="350" mass="38666">MEFLQLRAYSLQPRPRDWVIRRDRQFGIDIDMIRVIRRDCSQPGCLSVSSGYTTNQFILGVPLGSSKTSYIPSYVARVRERVSSWAEAEELTLDLSLHERADPSKATGRGSAFGQKRKVESQPDLTPQRNLRSGGVFQRHRRELAAVGRTLRELSVCPSCGRVHGGRCLVGSGVCFRCRQPEHTEVERAGTVVTGTLSILGHYAAMLFDSGSSHSFISYVFVQHVGLEVEPLSGVLSVSTPSREVLLSKEKIKACQIELANQMLDVTLLVLDIQDFDGAGIVCIPKVISTMKASKLLSQGTWSILASILDTREPEVSLSSEPVVREYPDVFPDVLLGLPPPREIDFAIVL</sequence>
<reference evidence="2 3" key="1">
    <citation type="submission" date="2019-08" db="EMBL/GenBank/DDBJ databases">
        <title>Draft genome sequences of two oriental melons (Cucumis melo L. var makuwa).</title>
        <authorList>
            <person name="Kwon S.-Y."/>
        </authorList>
    </citation>
    <scope>NUCLEOTIDE SEQUENCE [LARGE SCALE GENOMIC DNA]</scope>
    <source>
        <strain evidence="3">cv. SW 3</strain>
        <tissue evidence="2">Leaf</tissue>
    </source>
</reference>
<feature type="region of interest" description="Disordered" evidence="1">
    <location>
        <begin position="102"/>
        <end position="133"/>
    </location>
</feature>
<dbReference type="PROSITE" id="PS00141">
    <property type="entry name" value="ASP_PROTEASE"/>
    <property type="match status" value="1"/>
</dbReference>
<dbReference type="Gene3D" id="2.40.70.10">
    <property type="entry name" value="Acid Proteases"/>
    <property type="match status" value="1"/>
</dbReference>
<name>A0A5A7TJ35_CUCMM</name>
<dbReference type="GO" id="GO:0004190">
    <property type="term" value="F:aspartic-type endopeptidase activity"/>
    <property type="evidence" value="ECO:0007669"/>
    <property type="project" value="InterPro"/>
</dbReference>
<dbReference type="Pfam" id="PF08284">
    <property type="entry name" value="RVP_2"/>
    <property type="match status" value="1"/>
</dbReference>
<accession>A0A5A7TJ35</accession>
<dbReference type="OrthoDB" id="1749844at2759"/>
<dbReference type="InterPro" id="IPR021109">
    <property type="entry name" value="Peptidase_aspartic_dom_sf"/>
</dbReference>
<keyword evidence="2" id="KW-0645">Protease</keyword>